<dbReference type="SUPFAM" id="SSF47240">
    <property type="entry name" value="Ferritin-like"/>
    <property type="match status" value="1"/>
</dbReference>
<protein>
    <submittedName>
        <fullName evidence="1">Uncharacterized protein</fullName>
    </submittedName>
</protein>
<keyword evidence="2" id="KW-1185">Reference proteome</keyword>
<dbReference type="InterPro" id="IPR010287">
    <property type="entry name" value="DUF892_YciF-like"/>
</dbReference>
<dbReference type="AlphaFoldDB" id="H1YHI7"/>
<dbReference type="Gene3D" id="1.20.1260.10">
    <property type="match status" value="1"/>
</dbReference>
<gene>
    <name evidence="1" type="ORF">Mucpa_2277</name>
</gene>
<dbReference type="EMBL" id="CM001403">
    <property type="protein sequence ID" value="EHQ26410.1"/>
    <property type="molecule type" value="Genomic_DNA"/>
</dbReference>
<dbReference type="STRING" id="714943.Mucpa_2277"/>
<dbReference type="Pfam" id="PF05974">
    <property type="entry name" value="DUF892"/>
    <property type="match status" value="1"/>
</dbReference>
<dbReference type="PANTHER" id="PTHR30565">
    <property type="entry name" value="PROTEIN YCIF"/>
    <property type="match status" value="1"/>
</dbReference>
<sequence length="177" mass="20169">MPMSGLSDKSSSPKKIKLGSEKLKTFFVNHLNRIYYAKAHLVERLPQLKSEVYFNDLQLAIRETVDDVEKQIARMEVIYELLDAQISKGSIHGLTGLVDDAFEAINEQSGEAELRDMSIIFYLQNIESVEMASFQVLQMAAVKLKNKQIKQLLKENYDEAKADRTLLLLIAAKYITK</sequence>
<dbReference type="Proteomes" id="UP000002774">
    <property type="component" value="Chromosome"/>
</dbReference>
<dbReference type="InterPro" id="IPR009078">
    <property type="entry name" value="Ferritin-like_SF"/>
</dbReference>
<evidence type="ECO:0000313" key="2">
    <source>
        <dbReference type="Proteomes" id="UP000002774"/>
    </source>
</evidence>
<organism evidence="1 2">
    <name type="scientific">Mucilaginibacter paludis DSM 18603</name>
    <dbReference type="NCBI Taxonomy" id="714943"/>
    <lineage>
        <taxon>Bacteria</taxon>
        <taxon>Pseudomonadati</taxon>
        <taxon>Bacteroidota</taxon>
        <taxon>Sphingobacteriia</taxon>
        <taxon>Sphingobacteriales</taxon>
        <taxon>Sphingobacteriaceae</taxon>
        <taxon>Mucilaginibacter</taxon>
    </lineage>
</organism>
<dbReference type="InterPro" id="IPR012347">
    <property type="entry name" value="Ferritin-like"/>
</dbReference>
<dbReference type="InterPro" id="IPR047114">
    <property type="entry name" value="YciF"/>
</dbReference>
<dbReference type="eggNOG" id="COG3685">
    <property type="taxonomic scope" value="Bacteria"/>
</dbReference>
<accession>H1YHI7</accession>
<dbReference type="PANTHER" id="PTHR30565:SF9">
    <property type="entry name" value="PROTEIN YCIF"/>
    <property type="match status" value="1"/>
</dbReference>
<reference evidence="1" key="1">
    <citation type="submission" date="2011-09" db="EMBL/GenBank/DDBJ databases">
        <title>The permanent draft genome of Mucilaginibacter paludis DSM 18603.</title>
        <authorList>
            <consortium name="US DOE Joint Genome Institute (JGI-PGF)"/>
            <person name="Lucas S."/>
            <person name="Han J."/>
            <person name="Lapidus A."/>
            <person name="Bruce D."/>
            <person name="Goodwin L."/>
            <person name="Pitluck S."/>
            <person name="Peters L."/>
            <person name="Kyrpides N."/>
            <person name="Mavromatis K."/>
            <person name="Ivanova N."/>
            <person name="Mikhailova N."/>
            <person name="Held B."/>
            <person name="Detter J.C."/>
            <person name="Tapia R."/>
            <person name="Han C."/>
            <person name="Land M."/>
            <person name="Hauser L."/>
            <person name="Markowitz V."/>
            <person name="Cheng J.-F."/>
            <person name="Hugenholtz P."/>
            <person name="Woyke T."/>
            <person name="Wu D."/>
            <person name="Tindall B."/>
            <person name="Brambilla E."/>
            <person name="Klenk H.-P."/>
            <person name="Eisen J.A."/>
        </authorList>
    </citation>
    <scope>NUCLEOTIDE SEQUENCE [LARGE SCALE GENOMIC DNA]</scope>
    <source>
        <strain evidence="1">DSM 18603</strain>
    </source>
</reference>
<evidence type="ECO:0000313" key="1">
    <source>
        <dbReference type="EMBL" id="EHQ26410.1"/>
    </source>
</evidence>
<dbReference type="HOGENOM" id="CLU_1530855_0_0_10"/>
<name>H1YHI7_9SPHI</name>
<proteinExistence type="predicted"/>